<comment type="function">
    <text evidence="8 9">Small GTPase required for proper nuclear import of RNA polymerase II (RNAPII). May act at an RNAP assembly step prior to nuclear import.</text>
</comment>
<feature type="domain" description="AAA+ ATPase" evidence="11">
    <location>
        <begin position="34"/>
        <end position="175"/>
    </location>
</feature>
<keyword evidence="4 9" id="KW-0378">Hydrolase</keyword>
<dbReference type="FunCoup" id="D2UYW5">
    <property type="interactions" value="491"/>
</dbReference>
<dbReference type="GO" id="GO:0005525">
    <property type="term" value="F:GTP binding"/>
    <property type="evidence" value="ECO:0007669"/>
    <property type="project" value="UniProtKB-KW"/>
</dbReference>
<dbReference type="GO" id="GO:0003924">
    <property type="term" value="F:GTPase activity"/>
    <property type="evidence" value="ECO:0007669"/>
    <property type="project" value="InterPro"/>
</dbReference>
<dbReference type="AlphaFoldDB" id="D2UYW5"/>
<dbReference type="eggNOG" id="KOG1532">
    <property type="taxonomic scope" value="Eukaryota"/>
</dbReference>
<evidence type="ECO:0000256" key="8">
    <source>
        <dbReference type="ARBA" id="ARBA00055682"/>
    </source>
</evidence>
<comment type="subunit">
    <text evidence="9">Binds to RNA polymerase II.</text>
</comment>
<dbReference type="SMART" id="SM00382">
    <property type="entry name" value="AAA"/>
    <property type="match status" value="1"/>
</dbReference>
<dbReference type="CDD" id="cd17870">
    <property type="entry name" value="GPN1"/>
    <property type="match status" value="1"/>
</dbReference>
<dbReference type="EC" id="3.6.5.-" evidence="9"/>
<dbReference type="PRINTS" id="PR00449">
    <property type="entry name" value="RASTRNSFRMNG"/>
</dbReference>
<reference evidence="12 13" key="1">
    <citation type="journal article" date="2010" name="Cell">
        <title>The genome of Naegleria gruberi illuminates early eukaryotic versatility.</title>
        <authorList>
            <person name="Fritz-Laylin L.K."/>
            <person name="Prochnik S.E."/>
            <person name="Ginger M.L."/>
            <person name="Dacks J.B."/>
            <person name="Carpenter M.L."/>
            <person name="Field M.C."/>
            <person name="Kuo A."/>
            <person name="Paredez A."/>
            <person name="Chapman J."/>
            <person name="Pham J."/>
            <person name="Shu S."/>
            <person name="Neupane R."/>
            <person name="Cipriano M."/>
            <person name="Mancuso J."/>
            <person name="Tu H."/>
            <person name="Salamov A."/>
            <person name="Lindquist E."/>
            <person name="Shapiro H."/>
            <person name="Lucas S."/>
            <person name="Grigoriev I.V."/>
            <person name="Cande W.Z."/>
            <person name="Fulton C."/>
            <person name="Rokhsar D.S."/>
            <person name="Dawson S.C."/>
        </authorList>
    </citation>
    <scope>NUCLEOTIDE SEQUENCE [LARGE SCALE GENOMIC DNA]</scope>
    <source>
        <strain evidence="12 13">NEG-M</strain>
    </source>
</reference>
<dbReference type="InterPro" id="IPR027417">
    <property type="entry name" value="P-loop_NTPase"/>
</dbReference>
<evidence type="ECO:0000256" key="10">
    <source>
        <dbReference type="SAM" id="MobiDB-lite"/>
    </source>
</evidence>
<evidence type="ECO:0000256" key="3">
    <source>
        <dbReference type="ARBA" id="ARBA00022741"/>
    </source>
</evidence>
<accession>D2UYW5</accession>
<keyword evidence="7" id="KW-0539">Nucleus</keyword>
<keyword evidence="2 9" id="KW-0963">Cytoplasm</keyword>
<dbReference type="Pfam" id="PF03029">
    <property type="entry name" value="ATP_bind_1"/>
    <property type="match status" value="1"/>
</dbReference>
<keyword evidence="3 9" id="KW-0547">Nucleotide-binding</keyword>
<evidence type="ECO:0000256" key="5">
    <source>
        <dbReference type="ARBA" id="ARBA00023054"/>
    </source>
</evidence>
<comment type="subcellular location">
    <subcellularLocation>
        <location evidence="9">Cytoplasm</location>
    </subcellularLocation>
    <subcellularLocation>
        <location evidence="9">Nucleus</location>
    </subcellularLocation>
</comment>
<dbReference type="InterPro" id="IPR003593">
    <property type="entry name" value="AAA+_ATPase"/>
</dbReference>
<dbReference type="PANTHER" id="PTHR21231">
    <property type="entry name" value="XPA-BINDING PROTEIN 1-RELATED"/>
    <property type="match status" value="1"/>
</dbReference>
<keyword evidence="5" id="KW-0175">Coiled coil</keyword>
<evidence type="ECO:0000313" key="12">
    <source>
        <dbReference type="EMBL" id="EFC49846.1"/>
    </source>
</evidence>
<evidence type="ECO:0000259" key="11">
    <source>
        <dbReference type="SMART" id="SM00382"/>
    </source>
</evidence>
<dbReference type="RefSeq" id="XP_002682590.1">
    <property type="nucleotide sequence ID" value="XM_002682544.1"/>
</dbReference>
<evidence type="ECO:0000256" key="7">
    <source>
        <dbReference type="ARBA" id="ARBA00023242"/>
    </source>
</evidence>
<dbReference type="SUPFAM" id="SSF52540">
    <property type="entry name" value="P-loop containing nucleoside triphosphate hydrolases"/>
    <property type="match status" value="1"/>
</dbReference>
<proteinExistence type="inferred from homology"/>
<name>D2UYW5_NAEGR</name>
<dbReference type="InterPro" id="IPR030230">
    <property type="entry name" value="Gpn1/Npa3/XAB1"/>
</dbReference>
<evidence type="ECO:0000313" key="13">
    <source>
        <dbReference type="Proteomes" id="UP000006671"/>
    </source>
</evidence>
<gene>
    <name evidence="12" type="ORF">NAEGRDRAFT_29598</name>
</gene>
<dbReference type="FunFam" id="3.40.50.300:FF:000888">
    <property type="entry name" value="GPN-loop GTPase 1"/>
    <property type="match status" value="1"/>
</dbReference>
<dbReference type="GO" id="GO:0005737">
    <property type="term" value="C:cytoplasm"/>
    <property type="evidence" value="ECO:0007669"/>
    <property type="project" value="UniProtKB-SubCell"/>
</dbReference>
<evidence type="ECO:0000256" key="6">
    <source>
        <dbReference type="ARBA" id="ARBA00023134"/>
    </source>
</evidence>
<dbReference type="PANTHER" id="PTHR21231:SF8">
    <property type="entry name" value="GPN-LOOP GTPASE 1"/>
    <property type="match status" value="1"/>
</dbReference>
<dbReference type="KEGG" id="ngr:NAEGRDRAFT_29598"/>
<evidence type="ECO:0000256" key="1">
    <source>
        <dbReference type="ARBA" id="ARBA00005290"/>
    </source>
</evidence>
<keyword evidence="13" id="KW-1185">Reference proteome</keyword>
<dbReference type="GeneID" id="8863024"/>
<dbReference type="InParanoid" id="D2UYW5"/>
<dbReference type="OMA" id="MIIVFNK"/>
<organism evidence="13">
    <name type="scientific">Naegleria gruberi</name>
    <name type="common">Amoeba</name>
    <dbReference type="NCBI Taxonomy" id="5762"/>
    <lineage>
        <taxon>Eukaryota</taxon>
        <taxon>Discoba</taxon>
        <taxon>Heterolobosea</taxon>
        <taxon>Tetramitia</taxon>
        <taxon>Eutetramitia</taxon>
        <taxon>Vahlkampfiidae</taxon>
        <taxon>Naegleria</taxon>
    </lineage>
</organism>
<comment type="similarity">
    <text evidence="1 9">Belongs to the GPN-loop GTPase family.</text>
</comment>
<sequence>MNDEEENLQPSRPISTFNLETTLDDKEPLPLDQKPIACIVLGMAGSGKTTIMQRINAYIHEKGHPSYIVNLDPAVLDVPYGAHIDIRDTVNYKEVMKQFSLGPNGGILTALNLFSTRFDQVVDLIDKKARKLDYVFIDTPGQIEIFTWSASGQIISEGLATSFPTCIIYVIDTPRNTSPITFMSNMLYACSILYKTRLPFLIVFNKIDVVRHDFINEWMKDFEAFQDALAKDESYSSSLAHSMSLVLDEFYENIDTVGVSAMTGEGVEEMFKLIDGKCKEYEETYYQELLEKEKEREKAKLEKQDEDIRRLEQDFRRFNTAGKKQPKTEDEELQDFLQDIKK</sequence>
<keyword evidence="6 9" id="KW-0342">GTP-binding</keyword>
<protein>
    <recommendedName>
        <fullName evidence="9">GPN-loop GTPase</fullName>
        <ecNumber evidence="9">3.6.5.-</ecNumber>
    </recommendedName>
</protein>
<dbReference type="GO" id="GO:0005634">
    <property type="term" value="C:nucleus"/>
    <property type="evidence" value="ECO:0007669"/>
    <property type="project" value="UniProtKB-SubCell"/>
</dbReference>
<dbReference type="EMBL" id="GG738846">
    <property type="protein sequence ID" value="EFC49846.1"/>
    <property type="molecule type" value="Genomic_DNA"/>
</dbReference>
<dbReference type="Proteomes" id="UP000006671">
    <property type="component" value="Unassembled WGS sequence"/>
</dbReference>
<dbReference type="Gene3D" id="3.40.50.300">
    <property type="entry name" value="P-loop containing nucleotide triphosphate hydrolases"/>
    <property type="match status" value="1"/>
</dbReference>
<evidence type="ECO:0000256" key="2">
    <source>
        <dbReference type="ARBA" id="ARBA00022490"/>
    </source>
</evidence>
<dbReference type="InterPro" id="IPR004130">
    <property type="entry name" value="Gpn"/>
</dbReference>
<evidence type="ECO:0000256" key="9">
    <source>
        <dbReference type="RuleBase" id="RU365059"/>
    </source>
</evidence>
<dbReference type="STRING" id="5762.D2UYW5"/>
<dbReference type="VEuPathDB" id="AmoebaDB:NAEGRDRAFT_29598"/>
<dbReference type="OrthoDB" id="243313at2759"/>
<evidence type="ECO:0000256" key="4">
    <source>
        <dbReference type="ARBA" id="ARBA00022801"/>
    </source>
</evidence>
<feature type="region of interest" description="Disordered" evidence="10">
    <location>
        <begin position="318"/>
        <end position="342"/>
    </location>
</feature>